<keyword evidence="2" id="KW-1185">Reference proteome</keyword>
<accession>A0A3N4JEY2</accession>
<evidence type="ECO:0000313" key="1">
    <source>
        <dbReference type="EMBL" id="RPA96793.1"/>
    </source>
</evidence>
<dbReference type="AlphaFoldDB" id="A0A3N4JEY2"/>
<dbReference type="Proteomes" id="UP000276215">
    <property type="component" value="Unassembled WGS sequence"/>
</dbReference>
<organism evidence="1 2">
    <name type="scientific">Choiromyces venosus 120613-1</name>
    <dbReference type="NCBI Taxonomy" id="1336337"/>
    <lineage>
        <taxon>Eukaryota</taxon>
        <taxon>Fungi</taxon>
        <taxon>Dikarya</taxon>
        <taxon>Ascomycota</taxon>
        <taxon>Pezizomycotina</taxon>
        <taxon>Pezizomycetes</taxon>
        <taxon>Pezizales</taxon>
        <taxon>Tuberaceae</taxon>
        <taxon>Choiromyces</taxon>
    </lineage>
</organism>
<name>A0A3N4JEY2_9PEZI</name>
<evidence type="ECO:0000313" key="2">
    <source>
        <dbReference type="Proteomes" id="UP000276215"/>
    </source>
</evidence>
<sequence>MTLSQNSKIPKHTLHSTTQHNTFTPHGFKFVNLVAYPALASAVVCSGVHTVWVGGG</sequence>
<reference evidence="1 2" key="1">
    <citation type="journal article" date="2018" name="Nat. Ecol. Evol.">
        <title>Pezizomycetes genomes reveal the molecular basis of ectomycorrhizal truffle lifestyle.</title>
        <authorList>
            <person name="Murat C."/>
            <person name="Payen T."/>
            <person name="Noel B."/>
            <person name="Kuo A."/>
            <person name="Morin E."/>
            <person name="Chen J."/>
            <person name="Kohler A."/>
            <person name="Krizsan K."/>
            <person name="Balestrini R."/>
            <person name="Da Silva C."/>
            <person name="Montanini B."/>
            <person name="Hainaut M."/>
            <person name="Levati E."/>
            <person name="Barry K.W."/>
            <person name="Belfiori B."/>
            <person name="Cichocki N."/>
            <person name="Clum A."/>
            <person name="Dockter R.B."/>
            <person name="Fauchery L."/>
            <person name="Guy J."/>
            <person name="Iotti M."/>
            <person name="Le Tacon F."/>
            <person name="Lindquist E.A."/>
            <person name="Lipzen A."/>
            <person name="Malagnac F."/>
            <person name="Mello A."/>
            <person name="Molinier V."/>
            <person name="Miyauchi S."/>
            <person name="Poulain J."/>
            <person name="Riccioni C."/>
            <person name="Rubini A."/>
            <person name="Sitrit Y."/>
            <person name="Splivallo R."/>
            <person name="Traeger S."/>
            <person name="Wang M."/>
            <person name="Zifcakova L."/>
            <person name="Wipf D."/>
            <person name="Zambonelli A."/>
            <person name="Paolocci F."/>
            <person name="Nowrousian M."/>
            <person name="Ottonello S."/>
            <person name="Baldrian P."/>
            <person name="Spatafora J.W."/>
            <person name="Henrissat B."/>
            <person name="Nagy L.G."/>
            <person name="Aury J.M."/>
            <person name="Wincker P."/>
            <person name="Grigoriev I.V."/>
            <person name="Bonfante P."/>
            <person name="Martin F.M."/>
        </authorList>
    </citation>
    <scope>NUCLEOTIDE SEQUENCE [LARGE SCALE GENOMIC DNA]</scope>
    <source>
        <strain evidence="1 2">120613-1</strain>
    </source>
</reference>
<protein>
    <submittedName>
        <fullName evidence="1">Uncharacterized protein</fullName>
    </submittedName>
</protein>
<proteinExistence type="predicted"/>
<dbReference type="EMBL" id="ML120411">
    <property type="protein sequence ID" value="RPA96793.1"/>
    <property type="molecule type" value="Genomic_DNA"/>
</dbReference>
<gene>
    <name evidence="1" type="ORF">L873DRAFT_1810844</name>
</gene>